<organism evidence="2 3">
    <name type="scientific">Alloacidobacterium dinghuense</name>
    <dbReference type="NCBI Taxonomy" id="2763107"/>
    <lineage>
        <taxon>Bacteria</taxon>
        <taxon>Pseudomonadati</taxon>
        <taxon>Acidobacteriota</taxon>
        <taxon>Terriglobia</taxon>
        <taxon>Terriglobales</taxon>
        <taxon>Acidobacteriaceae</taxon>
        <taxon>Alloacidobacterium</taxon>
    </lineage>
</organism>
<dbReference type="PROSITE" id="PS51257">
    <property type="entry name" value="PROKAR_LIPOPROTEIN"/>
    <property type="match status" value="1"/>
</dbReference>
<feature type="transmembrane region" description="Helical" evidence="1">
    <location>
        <begin position="137"/>
        <end position="157"/>
    </location>
</feature>
<gene>
    <name evidence="2" type="ORF">H7849_12880</name>
</gene>
<keyword evidence="1" id="KW-0472">Membrane</keyword>
<dbReference type="Proteomes" id="UP000515312">
    <property type="component" value="Chromosome"/>
</dbReference>
<reference evidence="2 3" key="1">
    <citation type="submission" date="2020-08" db="EMBL/GenBank/DDBJ databases">
        <title>Edaphobacter telluris sp. nov. and Acidobacterium dinghuensis sp. nov., two acidobacteria isolated from forest soil.</title>
        <authorList>
            <person name="Fu J."/>
            <person name="Qiu L."/>
        </authorList>
    </citation>
    <scope>NUCLEOTIDE SEQUENCE [LARGE SCALE GENOMIC DNA]</scope>
    <source>
        <strain evidence="2">4Y35</strain>
    </source>
</reference>
<dbReference type="EMBL" id="CP060394">
    <property type="protein sequence ID" value="QNI30099.1"/>
    <property type="molecule type" value="Genomic_DNA"/>
</dbReference>
<accession>A0A7G8BC29</accession>
<evidence type="ECO:0000313" key="2">
    <source>
        <dbReference type="EMBL" id="QNI30099.1"/>
    </source>
</evidence>
<keyword evidence="1" id="KW-0812">Transmembrane</keyword>
<evidence type="ECO:0000256" key="1">
    <source>
        <dbReference type="SAM" id="Phobius"/>
    </source>
</evidence>
<feature type="transmembrane region" description="Helical" evidence="1">
    <location>
        <begin position="263"/>
        <end position="287"/>
    </location>
</feature>
<dbReference type="RefSeq" id="WP_186739711.1">
    <property type="nucleotide sequence ID" value="NZ_CP060394.1"/>
</dbReference>
<feature type="transmembrane region" description="Helical" evidence="1">
    <location>
        <begin position="169"/>
        <end position="190"/>
    </location>
</feature>
<keyword evidence="3" id="KW-1185">Reference proteome</keyword>
<sequence length="310" mass="34106">MSPRETVRGTQSLVHTLAGCWSRPSLLVLEIAWRWLFGAPALLLLYYEGARILAATASQIETTGIEQFSLQDPMHGAVMIADAIAVLKPPVLHTASWLFPLLAVGWAIVSGIGRNLVLRRYDSTFQMRPLPLIFLQLLRVAALGGTFVGWFLAIHWAANYALPDAEPNLVLYCALVICLSLGIFTLWALLSWIFSIAPLLVVLENCGVATSLHRSLHLGPLKGKLVEVNLVMGIIKLALIVLAMVFSATPLPFESVMQGAPLYIWWALVSLMYLAASDFFQVARLVAFIQFWRLFKGSQSNSSPTFAASK</sequence>
<dbReference type="AlphaFoldDB" id="A0A7G8BC29"/>
<keyword evidence="1" id="KW-1133">Transmembrane helix</keyword>
<protein>
    <submittedName>
        <fullName evidence="2">Uncharacterized protein</fullName>
    </submittedName>
</protein>
<dbReference type="KEGG" id="adin:H7849_12880"/>
<proteinExistence type="predicted"/>
<feature type="transmembrane region" description="Helical" evidence="1">
    <location>
        <begin position="230"/>
        <end position="251"/>
    </location>
</feature>
<evidence type="ECO:0000313" key="3">
    <source>
        <dbReference type="Proteomes" id="UP000515312"/>
    </source>
</evidence>
<name>A0A7G8BC29_9BACT</name>
<feature type="transmembrane region" description="Helical" evidence="1">
    <location>
        <begin position="97"/>
        <end position="117"/>
    </location>
</feature>